<dbReference type="AlphaFoldDB" id="A0A382U8U5"/>
<feature type="non-terminal residue" evidence="1">
    <location>
        <position position="1"/>
    </location>
</feature>
<proteinExistence type="predicted"/>
<sequence>DKDGLLEVFDKTKENNYYSDPGINSN</sequence>
<evidence type="ECO:0000313" key="1">
    <source>
        <dbReference type="EMBL" id="SVD30191.1"/>
    </source>
</evidence>
<protein>
    <submittedName>
        <fullName evidence="1">Uncharacterized protein</fullName>
    </submittedName>
</protein>
<name>A0A382U8U5_9ZZZZ</name>
<gene>
    <name evidence="1" type="ORF">METZ01_LOCUS383045</name>
</gene>
<accession>A0A382U8U5</accession>
<organism evidence="1">
    <name type="scientific">marine metagenome</name>
    <dbReference type="NCBI Taxonomy" id="408172"/>
    <lineage>
        <taxon>unclassified sequences</taxon>
        <taxon>metagenomes</taxon>
        <taxon>ecological metagenomes</taxon>
    </lineage>
</organism>
<dbReference type="EMBL" id="UINC01142075">
    <property type="protein sequence ID" value="SVD30191.1"/>
    <property type="molecule type" value="Genomic_DNA"/>
</dbReference>
<reference evidence="1" key="1">
    <citation type="submission" date="2018-05" db="EMBL/GenBank/DDBJ databases">
        <authorList>
            <person name="Lanie J.A."/>
            <person name="Ng W.-L."/>
            <person name="Kazmierczak K.M."/>
            <person name="Andrzejewski T.M."/>
            <person name="Davidsen T.M."/>
            <person name="Wayne K.J."/>
            <person name="Tettelin H."/>
            <person name="Glass J.I."/>
            <person name="Rusch D."/>
            <person name="Podicherti R."/>
            <person name="Tsui H.-C.T."/>
            <person name="Winkler M.E."/>
        </authorList>
    </citation>
    <scope>NUCLEOTIDE SEQUENCE</scope>
</reference>